<evidence type="ECO:0000313" key="3">
    <source>
        <dbReference type="Proteomes" id="UP000299102"/>
    </source>
</evidence>
<proteinExistence type="inferred from homology"/>
<gene>
    <name evidence="2" type="ORF">EVAR_69727_1</name>
</gene>
<dbReference type="PROSITE" id="PS00221">
    <property type="entry name" value="MIP"/>
    <property type="match status" value="1"/>
</dbReference>
<evidence type="ECO:0000256" key="1">
    <source>
        <dbReference type="ARBA" id="ARBA00006175"/>
    </source>
</evidence>
<dbReference type="EMBL" id="BGZK01002383">
    <property type="protein sequence ID" value="GBP93480.1"/>
    <property type="molecule type" value="Genomic_DNA"/>
</dbReference>
<accession>A0A4C1ZZQ2</accession>
<name>A0A4C1ZZQ2_EUMVA</name>
<keyword evidence="3" id="KW-1185">Reference proteome</keyword>
<comment type="caution">
    <text evidence="2">The sequence shown here is derived from an EMBL/GenBank/DDBJ whole genome shotgun (WGS) entry which is preliminary data.</text>
</comment>
<reference evidence="2 3" key="1">
    <citation type="journal article" date="2019" name="Commun. Biol.">
        <title>The bagworm genome reveals a unique fibroin gene that provides high tensile strength.</title>
        <authorList>
            <person name="Kono N."/>
            <person name="Nakamura H."/>
            <person name="Ohtoshi R."/>
            <person name="Tomita M."/>
            <person name="Numata K."/>
            <person name="Arakawa K."/>
        </authorList>
    </citation>
    <scope>NUCLEOTIDE SEQUENCE [LARGE SCALE GENOMIC DNA]</scope>
</reference>
<comment type="similarity">
    <text evidence="1">Belongs to the MIP/aquaporin (TC 1.A.8) family.</text>
</comment>
<dbReference type="AlphaFoldDB" id="A0A4C1ZZQ2"/>
<dbReference type="Proteomes" id="UP000299102">
    <property type="component" value="Unassembled WGS sequence"/>
</dbReference>
<sequence>MRTATVAPWYIRNLNLHKNPGLLTIAALVKERSKRYFKSAVSHLNPSITVAASYDIKPWRKKPRPKHFFSNADDSITCAIVNSSSPQSNIADPYLLLYRRTCRRRAHALL</sequence>
<protein>
    <submittedName>
        <fullName evidence="2">Uncharacterized protein</fullName>
    </submittedName>
</protein>
<organism evidence="2 3">
    <name type="scientific">Eumeta variegata</name>
    <name type="common">Bagworm moth</name>
    <name type="synonym">Eumeta japonica</name>
    <dbReference type="NCBI Taxonomy" id="151549"/>
    <lineage>
        <taxon>Eukaryota</taxon>
        <taxon>Metazoa</taxon>
        <taxon>Ecdysozoa</taxon>
        <taxon>Arthropoda</taxon>
        <taxon>Hexapoda</taxon>
        <taxon>Insecta</taxon>
        <taxon>Pterygota</taxon>
        <taxon>Neoptera</taxon>
        <taxon>Endopterygota</taxon>
        <taxon>Lepidoptera</taxon>
        <taxon>Glossata</taxon>
        <taxon>Ditrysia</taxon>
        <taxon>Tineoidea</taxon>
        <taxon>Psychidae</taxon>
        <taxon>Oiketicinae</taxon>
        <taxon>Eumeta</taxon>
    </lineage>
</organism>
<dbReference type="InterPro" id="IPR022357">
    <property type="entry name" value="MIP_CS"/>
</dbReference>
<evidence type="ECO:0000313" key="2">
    <source>
        <dbReference type="EMBL" id="GBP93480.1"/>
    </source>
</evidence>
<dbReference type="OrthoDB" id="10050074at2759"/>